<keyword evidence="1" id="KW-0812">Transmembrane</keyword>
<keyword evidence="1" id="KW-1133">Transmembrane helix</keyword>
<feature type="transmembrane region" description="Helical" evidence="1">
    <location>
        <begin position="218"/>
        <end position="238"/>
    </location>
</feature>
<protein>
    <submittedName>
        <fullName evidence="2">Uncharacterized protein</fullName>
    </submittedName>
</protein>
<name>A0AAE0GJS1_9CHLO</name>
<keyword evidence="1" id="KW-0472">Membrane</keyword>
<accession>A0AAE0GJS1</accession>
<reference evidence="2 3" key="1">
    <citation type="journal article" date="2015" name="Genome Biol. Evol.">
        <title>Comparative Genomics of a Bacterivorous Green Alga Reveals Evolutionary Causalities and Consequences of Phago-Mixotrophic Mode of Nutrition.</title>
        <authorList>
            <person name="Burns J.A."/>
            <person name="Paasch A."/>
            <person name="Narechania A."/>
            <person name="Kim E."/>
        </authorList>
    </citation>
    <scope>NUCLEOTIDE SEQUENCE [LARGE SCALE GENOMIC DNA]</scope>
    <source>
        <strain evidence="2 3">PLY_AMNH</strain>
    </source>
</reference>
<evidence type="ECO:0000313" key="3">
    <source>
        <dbReference type="Proteomes" id="UP001190700"/>
    </source>
</evidence>
<dbReference type="EMBL" id="LGRX02004929">
    <property type="protein sequence ID" value="KAK3279412.1"/>
    <property type="molecule type" value="Genomic_DNA"/>
</dbReference>
<organism evidence="2 3">
    <name type="scientific">Cymbomonas tetramitiformis</name>
    <dbReference type="NCBI Taxonomy" id="36881"/>
    <lineage>
        <taxon>Eukaryota</taxon>
        <taxon>Viridiplantae</taxon>
        <taxon>Chlorophyta</taxon>
        <taxon>Pyramimonadophyceae</taxon>
        <taxon>Pyramimonadales</taxon>
        <taxon>Pyramimonadaceae</taxon>
        <taxon>Cymbomonas</taxon>
    </lineage>
</organism>
<gene>
    <name evidence="2" type="ORF">CYMTET_12703</name>
</gene>
<dbReference type="Proteomes" id="UP001190700">
    <property type="component" value="Unassembled WGS sequence"/>
</dbReference>
<evidence type="ECO:0000313" key="2">
    <source>
        <dbReference type="EMBL" id="KAK3279412.1"/>
    </source>
</evidence>
<keyword evidence="3" id="KW-1185">Reference proteome</keyword>
<feature type="transmembrane region" description="Helical" evidence="1">
    <location>
        <begin position="43"/>
        <end position="65"/>
    </location>
</feature>
<feature type="transmembrane region" description="Helical" evidence="1">
    <location>
        <begin position="173"/>
        <end position="191"/>
    </location>
</feature>
<sequence length="275" mass="30008">MWEAEAEGKPSPVQAFCAPLCDCCCIPFSRFGLLYFNNHRREIYTLALGCYAVALALCIVGVVGVSNNEKAVIGANWAYGDVQARNVTVFIALNAFSTENGTNTWVQQWDDTGCNLGGEPGADMQTCNACKDASQGSVVTVIMALITKIPGLGNILARGGLVVELSDSPFKKFASVLGGFLQPFMLFYALLNFRINCFDELPDRVTIYDMEWFTGPGYYSLSVAILFDLVVAVVHFFMPNPRLDDDEFLDAISLGLGDVHLDNAPNQGIQTIIEE</sequence>
<proteinExistence type="predicted"/>
<comment type="caution">
    <text evidence="2">The sequence shown here is derived from an EMBL/GenBank/DDBJ whole genome shotgun (WGS) entry which is preliminary data.</text>
</comment>
<evidence type="ECO:0000256" key="1">
    <source>
        <dbReference type="SAM" id="Phobius"/>
    </source>
</evidence>
<dbReference type="AlphaFoldDB" id="A0AAE0GJS1"/>